<proteinExistence type="predicted"/>
<dbReference type="SMART" id="SM00850">
    <property type="entry name" value="LytTR"/>
    <property type="match status" value="1"/>
</dbReference>
<accession>A0A9D2DDN5</accession>
<dbReference type="PANTHER" id="PTHR37299">
    <property type="entry name" value="TRANSCRIPTIONAL REGULATOR-RELATED"/>
    <property type="match status" value="1"/>
</dbReference>
<feature type="modified residue" description="4-aspartylphosphate" evidence="1">
    <location>
        <position position="55"/>
    </location>
</feature>
<dbReference type="InterPro" id="IPR007492">
    <property type="entry name" value="LytTR_DNA-bd_dom"/>
</dbReference>
<organism evidence="4 5">
    <name type="scientific">Candidatus Tidjanibacter faecipullorum</name>
    <dbReference type="NCBI Taxonomy" id="2838766"/>
    <lineage>
        <taxon>Bacteria</taxon>
        <taxon>Pseudomonadati</taxon>
        <taxon>Bacteroidota</taxon>
        <taxon>Bacteroidia</taxon>
        <taxon>Bacteroidales</taxon>
        <taxon>Rikenellaceae</taxon>
        <taxon>Tidjanibacter</taxon>
    </lineage>
</organism>
<dbReference type="Gene3D" id="3.40.50.2300">
    <property type="match status" value="1"/>
</dbReference>
<dbReference type="SMART" id="SM00448">
    <property type="entry name" value="REC"/>
    <property type="match status" value="1"/>
</dbReference>
<dbReference type="InterPro" id="IPR046947">
    <property type="entry name" value="LytR-like"/>
</dbReference>
<dbReference type="PROSITE" id="PS50930">
    <property type="entry name" value="HTH_LYTTR"/>
    <property type="match status" value="1"/>
</dbReference>
<keyword evidence="1" id="KW-0597">Phosphoprotein</keyword>
<evidence type="ECO:0000313" key="4">
    <source>
        <dbReference type="EMBL" id="HIZ15101.1"/>
    </source>
</evidence>
<dbReference type="PANTHER" id="PTHR37299:SF1">
    <property type="entry name" value="STAGE 0 SPORULATION PROTEIN A HOMOLOG"/>
    <property type="match status" value="1"/>
</dbReference>
<protein>
    <submittedName>
        <fullName evidence="4">LytTR family DNA-binding domain-containing protein</fullName>
    </submittedName>
</protein>
<dbReference type="Gene3D" id="2.40.50.1020">
    <property type="entry name" value="LytTr DNA-binding domain"/>
    <property type="match status" value="1"/>
</dbReference>
<dbReference type="EMBL" id="DXCC01000013">
    <property type="protein sequence ID" value="HIZ15101.1"/>
    <property type="molecule type" value="Genomic_DNA"/>
</dbReference>
<feature type="domain" description="Response regulatory" evidence="2">
    <location>
        <begin position="4"/>
        <end position="115"/>
    </location>
</feature>
<evidence type="ECO:0000256" key="1">
    <source>
        <dbReference type="PROSITE-ProRule" id="PRU00169"/>
    </source>
</evidence>
<evidence type="ECO:0000259" key="2">
    <source>
        <dbReference type="PROSITE" id="PS50110"/>
    </source>
</evidence>
<dbReference type="GO" id="GO:0000156">
    <property type="term" value="F:phosphorelay response regulator activity"/>
    <property type="evidence" value="ECO:0007669"/>
    <property type="project" value="InterPro"/>
</dbReference>
<dbReference type="InterPro" id="IPR011006">
    <property type="entry name" value="CheY-like_superfamily"/>
</dbReference>
<evidence type="ECO:0000259" key="3">
    <source>
        <dbReference type="PROSITE" id="PS50930"/>
    </source>
</evidence>
<name>A0A9D2DDN5_9BACT</name>
<keyword evidence="4" id="KW-0238">DNA-binding</keyword>
<sequence>MPIRCIAIDDEPLALRQLSSYIEKTPFLQLVAACCSALDAGERLREQEADLLFVDINMPDLNGIDFVRGLSPRPMVIFTTAYSEYAIEGFRVDAIDYLLKPISYAAFLHSAEKARRQYQLMQAAAERPAATSIFVRSEYKTLQIDIERILYVESRSEYVRIVTDNGRPVMTLGSLRSYEEKLPADRFLRIHRSYIVNLSRIVAVERKHVVLPQDHVLPIGELYEERFRRYLRSRSLD</sequence>
<dbReference type="InterPro" id="IPR001789">
    <property type="entry name" value="Sig_transdc_resp-reg_receiver"/>
</dbReference>
<comment type="caution">
    <text evidence="4">The sequence shown here is derived from an EMBL/GenBank/DDBJ whole genome shotgun (WGS) entry which is preliminary data.</text>
</comment>
<dbReference type="Pfam" id="PF00072">
    <property type="entry name" value="Response_reg"/>
    <property type="match status" value="1"/>
</dbReference>
<feature type="domain" description="HTH LytTR-type" evidence="3">
    <location>
        <begin position="133"/>
        <end position="207"/>
    </location>
</feature>
<gene>
    <name evidence="4" type="ORF">H9816_04240</name>
</gene>
<reference evidence="4" key="1">
    <citation type="journal article" date="2021" name="PeerJ">
        <title>Extensive microbial diversity within the chicken gut microbiome revealed by metagenomics and culture.</title>
        <authorList>
            <person name="Gilroy R."/>
            <person name="Ravi A."/>
            <person name="Getino M."/>
            <person name="Pursley I."/>
            <person name="Horton D.L."/>
            <person name="Alikhan N.F."/>
            <person name="Baker D."/>
            <person name="Gharbi K."/>
            <person name="Hall N."/>
            <person name="Watson M."/>
            <person name="Adriaenssens E.M."/>
            <person name="Foster-Nyarko E."/>
            <person name="Jarju S."/>
            <person name="Secka A."/>
            <person name="Antonio M."/>
            <person name="Oren A."/>
            <person name="Chaudhuri R.R."/>
            <person name="La Ragione R."/>
            <person name="Hildebrand F."/>
            <person name="Pallen M.J."/>
        </authorList>
    </citation>
    <scope>NUCLEOTIDE SEQUENCE</scope>
    <source>
        <strain evidence="4">ChiHjej11B10-19426</strain>
    </source>
</reference>
<dbReference type="Proteomes" id="UP000824014">
    <property type="component" value="Unassembled WGS sequence"/>
</dbReference>
<dbReference type="PROSITE" id="PS50110">
    <property type="entry name" value="RESPONSE_REGULATORY"/>
    <property type="match status" value="1"/>
</dbReference>
<dbReference type="Pfam" id="PF04397">
    <property type="entry name" value="LytTR"/>
    <property type="match status" value="1"/>
</dbReference>
<dbReference type="AlphaFoldDB" id="A0A9D2DDN5"/>
<dbReference type="GO" id="GO:0003677">
    <property type="term" value="F:DNA binding"/>
    <property type="evidence" value="ECO:0007669"/>
    <property type="project" value="UniProtKB-KW"/>
</dbReference>
<evidence type="ECO:0000313" key="5">
    <source>
        <dbReference type="Proteomes" id="UP000824014"/>
    </source>
</evidence>
<dbReference type="SUPFAM" id="SSF52172">
    <property type="entry name" value="CheY-like"/>
    <property type="match status" value="1"/>
</dbReference>
<reference evidence="4" key="2">
    <citation type="submission" date="2021-04" db="EMBL/GenBank/DDBJ databases">
        <authorList>
            <person name="Gilroy R."/>
        </authorList>
    </citation>
    <scope>NUCLEOTIDE SEQUENCE</scope>
    <source>
        <strain evidence="4">ChiHjej11B10-19426</strain>
    </source>
</reference>